<evidence type="ECO:0000256" key="1">
    <source>
        <dbReference type="ARBA" id="ARBA00008345"/>
    </source>
</evidence>
<proteinExistence type="inferred from homology"/>
<dbReference type="RefSeq" id="WP_166989951.1">
    <property type="nucleotide sequence ID" value="NZ_CP061169.1"/>
</dbReference>
<protein>
    <recommendedName>
        <fullName evidence="7">Pyridoxal 5'-phosphate synthase subunit PdxT</fullName>
        <ecNumber evidence="7">4.3.3.6</ecNumber>
    </recommendedName>
    <alternativeName>
        <fullName evidence="7">Pdx2</fullName>
    </alternativeName>
    <alternativeName>
        <fullName evidence="7">Pyridoxal 5'-phosphate synthase glutaminase subunit</fullName>
        <ecNumber evidence="7">3.5.1.2</ecNumber>
    </alternativeName>
</protein>
<dbReference type="PANTHER" id="PTHR31559">
    <property type="entry name" value="PYRIDOXAL 5'-PHOSPHATE SYNTHASE SUBUNIT SNO"/>
    <property type="match status" value="1"/>
</dbReference>
<comment type="subunit">
    <text evidence="7">In the presence of PdxS, forms a dodecamer of heterodimers. Only shows activity in the heterodimer.</text>
</comment>
<evidence type="ECO:0000256" key="6">
    <source>
        <dbReference type="ARBA" id="ARBA00049534"/>
    </source>
</evidence>
<dbReference type="EC" id="4.3.3.6" evidence="7"/>
<evidence type="ECO:0000256" key="3">
    <source>
        <dbReference type="ARBA" id="ARBA00022898"/>
    </source>
</evidence>
<dbReference type="InterPro" id="IPR002161">
    <property type="entry name" value="PdxT/SNO"/>
</dbReference>
<evidence type="ECO:0000313" key="8">
    <source>
        <dbReference type="EMBL" id="QPZ40018.1"/>
    </source>
</evidence>
<dbReference type="PROSITE" id="PS01236">
    <property type="entry name" value="PDXT_SNO_1"/>
    <property type="match status" value="1"/>
</dbReference>
<evidence type="ECO:0000256" key="2">
    <source>
        <dbReference type="ARBA" id="ARBA00022801"/>
    </source>
</evidence>
<gene>
    <name evidence="7 8" type="primary">pdxT</name>
    <name evidence="8" type="ORF">HCR76_08400</name>
</gene>
<dbReference type="PROSITE" id="PS51130">
    <property type="entry name" value="PDXT_SNO_2"/>
    <property type="match status" value="1"/>
</dbReference>
<feature type="binding site" evidence="7">
    <location>
        <begin position="50"/>
        <end position="52"/>
    </location>
    <ligand>
        <name>L-glutamine</name>
        <dbReference type="ChEBI" id="CHEBI:58359"/>
    </ligand>
</feature>
<dbReference type="EC" id="3.5.1.2" evidence="7"/>
<dbReference type="Gene3D" id="3.40.50.880">
    <property type="match status" value="1"/>
</dbReference>
<reference evidence="8 9" key="1">
    <citation type="submission" date="2020-12" db="EMBL/GenBank/DDBJ databases">
        <title>Microbacterium sp. HY060.</title>
        <authorList>
            <person name="Zhou J."/>
        </authorList>
    </citation>
    <scope>NUCLEOTIDE SEQUENCE [LARGE SCALE GENOMIC DNA]</scope>
    <source>
        <strain evidence="8 9">HY60</strain>
    </source>
</reference>
<dbReference type="SUPFAM" id="SSF52317">
    <property type="entry name" value="Class I glutamine amidotransferase-like"/>
    <property type="match status" value="1"/>
</dbReference>
<organism evidence="8 9">
    <name type="scientific">Paramicrobacterium chengjingii</name>
    <dbReference type="NCBI Taxonomy" id="2769067"/>
    <lineage>
        <taxon>Bacteria</taxon>
        <taxon>Bacillati</taxon>
        <taxon>Actinomycetota</taxon>
        <taxon>Actinomycetes</taxon>
        <taxon>Micrococcales</taxon>
        <taxon>Microbacteriaceae</taxon>
        <taxon>Paramicrobacterium</taxon>
    </lineage>
</organism>
<dbReference type="Pfam" id="PF01174">
    <property type="entry name" value="SNO"/>
    <property type="match status" value="1"/>
</dbReference>
<keyword evidence="9" id="KW-1185">Reference proteome</keyword>
<dbReference type="PANTHER" id="PTHR31559:SF0">
    <property type="entry name" value="PYRIDOXAL 5'-PHOSPHATE SYNTHASE SUBUNIT SNO1-RELATED"/>
    <property type="match status" value="1"/>
</dbReference>
<dbReference type="PIRSF" id="PIRSF005639">
    <property type="entry name" value="Glut_amidoT_SNO"/>
    <property type="match status" value="1"/>
</dbReference>
<comment type="function">
    <text evidence="7">Catalyzes the hydrolysis of glutamine to glutamate and ammonia as part of the biosynthesis of pyridoxal 5'-phosphate. The resulting ammonia molecule is channeled to the active site of PdxS.</text>
</comment>
<feature type="binding site" evidence="7">
    <location>
        <begin position="140"/>
        <end position="141"/>
    </location>
    <ligand>
        <name>L-glutamine</name>
        <dbReference type="ChEBI" id="CHEBI:58359"/>
    </ligand>
</feature>
<keyword evidence="2 7" id="KW-0378">Hydrolase</keyword>
<keyword evidence="3 7" id="KW-0663">Pyridoxal phosphate</keyword>
<keyword evidence="4 7" id="KW-0315">Glutamine amidotransferase</keyword>
<dbReference type="PROSITE" id="PS51274">
    <property type="entry name" value="GATASE_COBBQ"/>
    <property type="match status" value="1"/>
</dbReference>
<feature type="binding site" evidence="7">
    <location>
        <position position="111"/>
    </location>
    <ligand>
        <name>L-glutamine</name>
        <dbReference type="ChEBI" id="CHEBI:58359"/>
    </ligand>
</feature>
<comment type="similarity">
    <text evidence="1 7">Belongs to the glutaminase PdxT/SNO family.</text>
</comment>
<dbReference type="NCBIfam" id="TIGR03800">
    <property type="entry name" value="PLP_synth_Pdx2"/>
    <property type="match status" value="1"/>
</dbReference>
<feature type="active site" description="Charge relay system" evidence="7">
    <location>
        <position position="179"/>
    </location>
</feature>
<feature type="active site" description="Charge relay system" evidence="7">
    <location>
        <position position="177"/>
    </location>
</feature>
<dbReference type="PROSITE" id="PS51273">
    <property type="entry name" value="GATASE_TYPE_1"/>
    <property type="match status" value="1"/>
</dbReference>
<dbReference type="InterPro" id="IPR029062">
    <property type="entry name" value="Class_I_gatase-like"/>
</dbReference>
<feature type="active site" description="Nucleophile" evidence="7">
    <location>
        <position position="82"/>
    </location>
</feature>
<dbReference type="InterPro" id="IPR021196">
    <property type="entry name" value="PdxT/SNO_CS"/>
</dbReference>
<accession>A0ABX6YMG3</accession>
<dbReference type="Proteomes" id="UP000662814">
    <property type="component" value="Chromosome"/>
</dbReference>
<evidence type="ECO:0000256" key="5">
    <source>
        <dbReference type="ARBA" id="ARBA00023239"/>
    </source>
</evidence>
<dbReference type="EMBL" id="CP061169">
    <property type="protein sequence ID" value="QPZ40018.1"/>
    <property type="molecule type" value="Genomic_DNA"/>
</dbReference>
<comment type="pathway">
    <text evidence="7">Cofactor biosynthesis; pyridoxal 5'-phosphate biosynthesis.</text>
</comment>
<comment type="catalytic activity">
    <reaction evidence="7">
        <text>aldehydo-D-ribose 5-phosphate + D-glyceraldehyde 3-phosphate + L-glutamine = pyridoxal 5'-phosphate + L-glutamate + phosphate + 3 H2O + H(+)</text>
        <dbReference type="Rhea" id="RHEA:31507"/>
        <dbReference type="ChEBI" id="CHEBI:15377"/>
        <dbReference type="ChEBI" id="CHEBI:15378"/>
        <dbReference type="ChEBI" id="CHEBI:29985"/>
        <dbReference type="ChEBI" id="CHEBI:43474"/>
        <dbReference type="ChEBI" id="CHEBI:58273"/>
        <dbReference type="ChEBI" id="CHEBI:58359"/>
        <dbReference type="ChEBI" id="CHEBI:59776"/>
        <dbReference type="ChEBI" id="CHEBI:597326"/>
        <dbReference type="EC" id="4.3.3.6"/>
    </reaction>
</comment>
<comment type="catalytic activity">
    <reaction evidence="6 7">
        <text>L-glutamine + H2O = L-glutamate + NH4(+)</text>
        <dbReference type="Rhea" id="RHEA:15889"/>
        <dbReference type="ChEBI" id="CHEBI:15377"/>
        <dbReference type="ChEBI" id="CHEBI:28938"/>
        <dbReference type="ChEBI" id="CHEBI:29985"/>
        <dbReference type="ChEBI" id="CHEBI:58359"/>
        <dbReference type="EC" id="3.5.1.2"/>
    </reaction>
</comment>
<name>A0ABX6YMG3_9MICO</name>
<keyword evidence="5 7" id="KW-0456">Lyase</keyword>
<sequence length="199" mass="21395">MAGRARVGVLALQGDVREHTSVLSELDVEVTSVRTVGDLSAVDGLVLPGGESSVIDKLSRMFGVADPIRQAIDSGLPVFGTCAGLIMLAERLVDGIAGQQTFGGLDVTVQRNAFGSQTDSFETDLDIPELGAPPVHAVFIRGPVVTQTGPHVRVLSEIDNRRIVAVEERNIIATSFHPEVTGERRFHERFIERVRSQAS</sequence>
<dbReference type="HAMAP" id="MF_01615">
    <property type="entry name" value="PdxT"/>
    <property type="match status" value="1"/>
</dbReference>
<evidence type="ECO:0000313" key="9">
    <source>
        <dbReference type="Proteomes" id="UP000662814"/>
    </source>
</evidence>
<evidence type="ECO:0000256" key="7">
    <source>
        <dbReference type="HAMAP-Rule" id="MF_01615"/>
    </source>
</evidence>
<dbReference type="CDD" id="cd01749">
    <property type="entry name" value="GATase1_PB"/>
    <property type="match status" value="1"/>
</dbReference>
<evidence type="ECO:0000256" key="4">
    <source>
        <dbReference type="ARBA" id="ARBA00022962"/>
    </source>
</evidence>